<dbReference type="InterPro" id="IPR041442">
    <property type="entry name" value="PIH1D1/2/3_CS-like"/>
</dbReference>
<reference evidence="7" key="4">
    <citation type="submission" date="2025-09" db="UniProtKB">
        <authorList>
            <consortium name="Ensembl"/>
        </authorList>
    </citation>
    <scope>IDENTIFICATION</scope>
</reference>
<keyword evidence="8" id="KW-1185">Reference proteome</keyword>
<dbReference type="GO" id="GO:0070286">
    <property type="term" value="P:axonemal dynein complex assembly"/>
    <property type="evidence" value="ECO:0007669"/>
    <property type="project" value="UniProtKB-UniRule"/>
</dbReference>
<evidence type="ECO:0000259" key="6">
    <source>
        <dbReference type="Pfam" id="PF18201"/>
    </source>
</evidence>
<dbReference type="GO" id="GO:0060285">
    <property type="term" value="P:cilium-dependent cell motility"/>
    <property type="evidence" value="ECO:0007669"/>
    <property type="project" value="UniProtKB-UniRule"/>
</dbReference>
<organism evidence="7 8">
    <name type="scientific">Astyanax mexicanus</name>
    <name type="common">Blind cave fish</name>
    <name type="synonym">Astyanax fasciatus mexicanus</name>
    <dbReference type="NCBI Taxonomy" id="7994"/>
    <lineage>
        <taxon>Eukaryota</taxon>
        <taxon>Metazoa</taxon>
        <taxon>Chordata</taxon>
        <taxon>Craniata</taxon>
        <taxon>Vertebrata</taxon>
        <taxon>Euteleostomi</taxon>
        <taxon>Actinopterygii</taxon>
        <taxon>Neopterygii</taxon>
        <taxon>Teleostei</taxon>
        <taxon>Ostariophysi</taxon>
        <taxon>Characiformes</taxon>
        <taxon>Characoidei</taxon>
        <taxon>Acestrorhamphidae</taxon>
        <taxon>Acestrorhamphinae</taxon>
        <taxon>Astyanax</taxon>
    </lineage>
</organism>
<feature type="region of interest" description="Disordered" evidence="4">
    <location>
        <begin position="418"/>
        <end position="462"/>
    </location>
</feature>
<sequence length="476" mass="53631">MDRDELELTTDEITRLNKALKDEKFRELLREYTEEISDPENRRRYEEEITQLEQERGVDARFVHPTPHHVLKTSLNGQEKCFINICSNDLLNQPSCKPGRGEDGRLGQHWSLPYSLAPGRSDRDAKGKKCTVYDVVFHPDTLHIAGKNTRFMELVNSTAFQAVEEGCGVKLDKINAKTLKMQYKGVPQPAVIRKPIPGHPGEKEKKDKALPDEIPELCLPISKPDTALKKNNTAASTAESSSKAQHHPTEPHYTVKYRSHVDLQDYSCSRDSVPSPQPNRPNKIIITIDLPLLRSAGDIDLNVTERSLVLESQKPAYKLDLQLSYPVDSDKGDAKFTKAKKQLTITLPVLPGKQLVSDAEQRDEKEDKGVDHLEWNKGVSKAQEEANDEQNHTNLCDSGSSDVDWYRDAPIVLEMVQDEERESHCGPSSQSCKAADAPLTCEGTDTETSRPEENHQNDKIEDSALSFQNSLWFELD</sequence>
<dbReference type="Bgee" id="ENSAMXG00000020173">
    <property type="expression patterns" value="Expressed in olfactory epithelium and 7 other cell types or tissues"/>
</dbReference>
<evidence type="ECO:0000256" key="1">
    <source>
        <dbReference type="ARBA" id="ARBA00022490"/>
    </source>
</evidence>
<dbReference type="PANTHER" id="PTHR22997:SF3">
    <property type="entry name" value="PROTEIN KINTOUN"/>
    <property type="match status" value="1"/>
</dbReference>
<dbReference type="GO" id="GO:0005576">
    <property type="term" value="C:extracellular region"/>
    <property type="evidence" value="ECO:0007669"/>
    <property type="project" value="GOC"/>
</dbReference>
<reference evidence="7" key="3">
    <citation type="submission" date="2025-08" db="UniProtKB">
        <authorList>
            <consortium name="Ensembl"/>
        </authorList>
    </citation>
    <scope>IDENTIFICATION</scope>
</reference>
<dbReference type="InParanoid" id="W5LLQ9"/>
<evidence type="ECO:0000313" key="7">
    <source>
        <dbReference type="Ensembl" id="ENSAMXP00000020771.2"/>
    </source>
</evidence>
<feature type="compositionally biased region" description="Polar residues" evidence="4">
    <location>
        <begin position="392"/>
        <end position="401"/>
    </location>
</feature>
<gene>
    <name evidence="3" type="primary">DNAAF2</name>
    <name evidence="3" type="synonym">KTU</name>
</gene>
<dbReference type="Proteomes" id="UP000018467">
    <property type="component" value="Unassembled WGS sequence"/>
</dbReference>
<dbReference type="GeneTree" id="ENSGT00510000048466"/>
<feature type="compositionally biased region" description="Low complexity" evidence="4">
    <location>
        <begin position="230"/>
        <end position="243"/>
    </location>
</feature>
<feature type="domain" description="PIH1D1/2/3 CS-like" evidence="6">
    <location>
        <begin position="248"/>
        <end position="350"/>
    </location>
</feature>
<dbReference type="InterPro" id="IPR012981">
    <property type="entry name" value="PIH1_N"/>
</dbReference>
<dbReference type="InterPro" id="IPR034727">
    <property type="entry name" value="Kintoun"/>
</dbReference>
<dbReference type="eggNOG" id="KOG4356">
    <property type="taxonomic scope" value="Eukaryota"/>
</dbReference>
<evidence type="ECO:0000256" key="3">
    <source>
        <dbReference type="HAMAP-Rule" id="MF_03069"/>
    </source>
</evidence>
<dbReference type="InterPro" id="IPR050734">
    <property type="entry name" value="PIH1/Kintoun_subfamily"/>
</dbReference>
<feature type="compositionally biased region" description="Basic and acidic residues" evidence="4">
    <location>
        <begin position="447"/>
        <end position="462"/>
    </location>
</feature>
<evidence type="ECO:0000256" key="2">
    <source>
        <dbReference type="ARBA" id="ARBA00024190"/>
    </source>
</evidence>
<comment type="function">
    <text evidence="3">Required for cytoplasmic pre-assembly of axonemal dyneins, thereby playing a central role in motility in cilia and flagella. Involved in pre-assembly of dynein arm complexes in the cytoplasm before intraflagellar transport loads them for the ciliary compartment.</text>
</comment>
<name>W5LLQ9_ASTMX</name>
<evidence type="ECO:0000313" key="8">
    <source>
        <dbReference type="Proteomes" id="UP000018467"/>
    </source>
</evidence>
<comment type="similarity">
    <text evidence="3">Belongs to the PIH1 family. Kintoun subfamily.</text>
</comment>
<evidence type="ECO:0000259" key="5">
    <source>
        <dbReference type="Pfam" id="PF08190"/>
    </source>
</evidence>
<dbReference type="HOGENOM" id="CLU_018349_0_0_1"/>
<proteinExistence type="inferred from homology"/>
<dbReference type="STRING" id="7994.ENSAMXP00000020771"/>
<dbReference type="Ensembl" id="ENSAMXT00000020771.2">
    <property type="protein sequence ID" value="ENSAMXP00000020771.2"/>
    <property type="gene ID" value="ENSAMXG00000020173.2"/>
</dbReference>
<dbReference type="Pfam" id="PF08190">
    <property type="entry name" value="PIH1"/>
    <property type="match status" value="1"/>
</dbReference>
<dbReference type="AlphaFoldDB" id="W5LLQ9"/>
<feature type="region of interest" description="Disordered" evidence="4">
    <location>
        <begin position="230"/>
        <end position="252"/>
    </location>
</feature>
<feature type="region of interest" description="Disordered" evidence="4">
    <location>
        <begin position="190"/>
        <end position="211"/>
    </location>
</feature>
<feature type="domain" description="PIH1 N-terminal" evidence="5">
    <location>
        <begin position="36"/>
        <end position="198"/>
    </location>
</feature>
<dbReference type="HAMAP" id="MF_03069">
    <property type="entry name" value="Kintoun"/>
    <property type="match status" value="1"/>
</dbReference>
<protein>
    <recommendedName>
        <fullName evidence="3">Protein kintoun</fullName>
    </recommendedName>
    <alternativeName>
        <fullName evidence="3">Dynein assembly factor 2, axonemal</fullName>
    </alternativeName>
</protein>
<dbReference type="PANTHER" id="PTHR22997">
    <property type="entry name" value="PIH1 DOMAIN-CONTAINING PROTEIN 1"/>
    <property type="match status" value="1"/>
</dbReference>
<accession>W5LLQ9</accession>
<evidence type="ECO:0000256" key="4">
    <source>
        <dbReference type="SAM" id="MobiDB-lite"/>
    </source>
</evidence>
<dbReference type="CDD" id="cd00298">
    <property type="entry name" value="ACD_sHsps_p23-like"/>
    <property type="match status" value="1"/>
</dbReference>
<comment type="subcellular location">
    <subcellularLocation>
        <location evidence="3">Cytoplasm</location>
    </subcellularLocation>
    <subcellularLocation>
        <location evidence="2">Dynein axonemal particle</location>
    </subcellularLocation>
    <text evidence="3">Localizes in the apical cytoplasm around the gamma-tubulin-positive pericentriolar region, not in the cilia.</text>
</comment>
<keyword evidence="1 3" id="KW-0963">Cytoplasm</keyword>
<feature type="region of interest" description="Disordered" evidence="4">
    <location>
        <begin position="380"/>
        <end position="401"/>
    </location>
</feature>
<reference evidence="8" key="2">
    <citation type="journal article" date="2014" name="Nat. Commun.">
        <title>The cavefish genome reveals candidate genes for eye loss.</title>
        <authorList>
            <person name="McGaugh S.E."/>
            <person name="Gross J.B."/>
            <person name="Aken B."/>
            <person name="Blin M."/>
            <person name="Borowsky R."/>
            <person name="Chalopin D."/>
            <person name="Hinaux H."/>
            <person name="Jeffery W.R."/>
            <person name="Keene A."/>
            <person name="Ma L."/>
            <person name="Minx P."/>
            <person name="Murphy D."/>
            <person name="O'Quin K.E."/>
            <person name="Retaux S."/>
            <person name="Rohner N."/>
            <person name="Searle S.M."/>
            <person name="Stahl B.A."/>
            <person name="Tabin C."/>
            <person name="Volff J.N."/>
            <person name="Yoshizawa M."/>
            <person name="Warren W.C."/>
        </authorList>
    </citation>
    <scope>NUCLEOTIDE SEQUENCE [LARGE SCALE GENOMIC DNA]</scope>
    <source>
        <strain evidence="8">female</strain>
    </source>
</reference>
<dbReference type="Pfam" id="PF18201">
    <property type="entry name" value="PIH1_CS"/>
    <property type="match status" value="1"/>
</dbReference>
<feature type="compositionally biased region" description="Basic and acidic residues" evidence="4">
    <location>
        <begin position="200"/>
        <end position="211"/>
    </location>
</feature>
<reference evidence="8" key="1">
    <citation type="submission" date="2013-03" db="EMBL/GenBank/DDBJ databases">
        <authorList>
            <person name="Jeffery W."/>
            <person name="Warren W."/>
            <person name="Wilson R.K."/>
        </authorList>
    </citation>
    <scope>NUCLEOTIDE SEQUENCE</scope>
    <source>
        <strain evidence="8">female</strain>
    </source>
</reference>
<dbReference type="GO" id="GO:0003351">
    <property type="term" value="P:epithelial cilium movement involved in extracellular fluid movement"/>
    <property type="evidence" value="ECO:0007669"/>
    <property type="project" value="TreeGrafter"/>
</dbReference>
<dbReference type="GO" id="GO:0120293">
    <property type="term" value="C:dynein axonemal particle"/>
    <property type="evidence" value="ECO:0007669"/>
    <property type="project" value="UniProtKB-SubCell"/>
</dbReference>